<keyword evidence="2" id="KW-0378">Hydrolase</keyword>
<proteinExistence type="predicted"/>
<dbReference type="Gene3D" id="1.10.10.2520">
    <property type="entry name" value="Cell wall hydrolase SleB, domain 1"/>
    <property type="match status" value="1"/>
</dbReference>
<dbReference type="InterPro" id="IPR042047">
    <property type="entry name" value="SleB_dom1"/>
</dbReference>
<gene>
    <name evidence="2" type="ORF">ME3_113</name>
</gene>
<protein>
    <submittedName>
        <fullName evidence="2">Hydrolase</fullName>
    </submittedName>
</protein>
<evidence type="ECO:0000259" key="1">
    <source>
        <dbReference type="Pfam" id="PF07486"/>
    </source>
</evidence>
<keyword evidence="3" id="KW-1185">Reference proteome</keyword>
<reference evidence="3" key="1">
    <citation type="submission" date="2016-03" db="EMBL/GenBank/DDBJ databases">
        <title>Characterization of Acinetobacter baumannii phage vB_AbaM_ME3.</title>
        <authorList>
            <person name="Buttimer C.T.H."/>
            <person name="Elbreki M."/>
            <person name="Coffey A."/>
        </authorList>
    </citation>
    <scope>NUCLEOTIDE SEQUENCE [LARGE SCALE GENOMIC DNA]</scope>
</reference>
<dbReference type="Pfam" id="PF07486">
    <property type="entry name" value="Hydrolase_2"/>
    <property type="match status" value="1"/>
</dbReference>
<feature type="domain" description="Cell wall hydrolase SleB" evidence="1">
    <location>
        <begin position="46"/>
        <end position="141"/>
    </location>
</feature>
<evidence type="ECO:0000313" key="2">
    <source>
        <dbReference type="EMBL" id="AND75274.1"/>
    </source>
</evidence>
<organism evidence="2 3">
    <name type="scientific">Acinetobacter phage vB_AbaM_ME3</name>
    <dbReference type="NCBI Taxonomy" id="1837876"/>
    <lineage>
        <taxon>Viruses</taxon>
        <taxon>Duplodnaviria</taxon>
        <taxon>Heunggongvirae</taxon>
        <taxon>Uroviricota</taxon>
        <taxon>Caudoviricetes</taxon>
        <taxon>Metrivirus</taxon>
        <taxon>Metrivirus ME3</taxon>
    </lineage>
</organism>
<evidence type="ECO:0000313" key="3">
    <source>
        <dbReference type="Proteomes" id="UP000225947"/>
    </source>
</evidence>
<dbReference type="EMBL" id="KU935715">
    <property type="protein sequence ID" value="AND75274.1"/>
    <property type="molecule type" value="Genomic_DNA"/>
</dbReference>
<dbReference type="Proteomes" id="UP000225947">
    <property type="component" value="Segment"/>
</dbReference>
<dbReference type="OrthoDB" id="24022at10239"/>
<sequence>MIKKLITFLVLTIAFVVLSTKAKAENAQISCLAKAMYFEARGGDSNEMINIGNAIINRTQHKAFPKTVCGVIADRKHACQFPWYCRGLSVKDQSTFNRIKELAESLYLSEKQGKRIDTVNGAVFFHARSINPGWKYRKVSVNDTLHRYYRT</sequence>
<accession>A0A172Q0A7</accession>
<name>A0A172Q0A7_9CAUD</name>
<dbReference type="GO" id="GO:0016787">
    <property type="term" value="F:hydrolase activity"/>
    <property type="evidence" value="ECO:0007669"/>
    <property type="project" value="UniProtKB-KW"/>
</dbReference>
<dbReference type="InterPro" id="IPR011105">
    <property type="entry name" value="Cell_wall_hydrolase_SleB"/>
</dbReference>